<dbReference type="InterPro" id="IPR013083">
    <property type="entry name" value="Znf_RING/FYVE/PHD"/>
</dbReference>
<proteinExistence type="predicted"/>
<dbReference type="Gene3D" id="3.30.500.40">
    <property type="match status" value="1"/>
</dbReference>
<accession>A0AAQ4E7Q3</accession>
<gene>
    <name evidence="7" type="ORF">V5799_012785</name>
</gene>
<feature type="compositionally biased region" description="Polar residues" evidence="5">
    <location>
        <begin position="544"/>
        <end position="565"/>
    </location>
</feature>
<dbReference type="InterPro" id="IPR000306">
    <property type="entry name" value="Znf_FYVE"/>
</dbReference>
<evidence type="ECO:0000256" key="5">
    <source>
        <dbReference type="SAM" id="MobiDB-lite"/>
    </source>
</evidence>
<keyword evidence="2 4" id="KW-0863">Zinc-finger</keyword>
<evidence type="ECO:0000256" key="2">
    <source>
        <dbReference type="ARBA" id="ARBA00022771"/>
    </source>
</evidence>
<dbReference type="SUPFAM" id="SSF57903">
    <property type="entry name" value="FYVE/PHD zinc finger"/>
    <property type="match status" value="1"/>
</dbReference>
<keyword evidence="3" id="KW-0862">Zinc</keyword>
<dbReference type="SMART" id="SM00064">
    <property type="entry name" value="FYVE"/>
    <property type="match status" value="1"/>
</dbReference>
<organism evidence="7 8">
    <name type="scientific">Amblyomma americanum</name>
    <name type="common">Lone star tick</name>
    <dbReference type="NCBI Taxonomy" id="6943"/>
    <lineage>
        <taxon>Eukaryota</taxon>
        <taxon>Metazoa</taxon>
        <taxon>Ecdysozoa</taxon>
        <taxon>Arthropoda</taxon>
        <taxon>Chelicerata</taxon>
        <taxon>Arachnida</taxon>
        <taxon>Acari</taxon>
        <taxon>Parasitiformes</taxon>
        <taxon>Ixodida</taxon>
        <taxon>Ixodoidea</taxon>
        <taxon>Ixodidae</taxon>
        <taxon>Amblyomminae</taxon>
        <taxon>Amblyomma</taxon>
    </lineage>
</organism>
<dbReference type="GO" id="GO:0016197">
    <property type="term" value="P:endosomal transport"/>
    <property type="evidence" value="ECO:0007669"/>
    <property type="project" value="TreeGrafter"/>
</dbReference>
<dbReference type="EMBL" id="JARKHS020020606">
    <property type="protein sequence ID" value="KAK8770751.1"/>
    <property type="molecule type" value="Genomic_DNA"/>
</dbReference>
<feature type="region of interest" description="Disordered" evidence="5">
    <location>
        <begin position="196"/>
        <end position="228"/>
    </location>
</feature>
<dbReference type="GO" id="GO:0008270">
    <property type="term" value="F:zinc ion binding"/>
    <property type="evidence" value="ECO:0007669"/>
    <property type="project" value="UniProtKB-KW"/>
</dbReference>
<dbReference type="Gene3D" id="3.30.1360.220">
    <property type="entry name" value="Domain of unknown function (DUF3480), N-terminal subdomain"/>
    <property type="match status" value="1"/>
</dbReference>
<reference evidence="7 8" key="1">
    <citation type="journal article" date="2023" name="Arcadia Sci">
        <title>De novo assembly of a long-read Amblyomma americanum tick genome.</title>
        <authorList>
            <person name="Chou S."/>
            <person name="Poskanzer K.E."/>
            <person name="Rollins M."/>
            <person name="Thuy-Boun P.S."/>
        </authorList>
    </citation>
    <scope>NUCLEOTIDE SEQUENCE [LARGE SCALE GENOMIC DNA]</scope>
    <source>
        <strain evidence="7">F_SG_1</strain>
        <tissue evidence="7">Salivary glands</tissue>
    </source>
</reference>
<dbReference type="InterPro" id="IPR017455">
    <property type="entry name" value="Znf_FYVE-rel"/>
</dbReference>
<dbReference type="Pfam" id="PF11979">
    <property type="entry name" value="SARA_C"/>
    <property type="match status" value="1"/>
</dbReference>
<evidence type="ECO:0000256" key="3">
    <source>
        <dbReference type="ARBA" id="ARBA00022833"/>
    </source>
</evidence>
<dbReference type="Gene3D" id="4.10.720.10">
    <property type="entry name" value="Smad anchor for receptor activation, Smad-binding domain"/>
    <property type="match status" value="1"/>
</dbReference>
<evidence type="ECO:0000256" key="1">
    <source>
        <dbReference type="ARBA" id="ARBA00022723"/>
    </source>
</evidence>
<dbReference type="PANTHER" id="PTHR46319:SF3">
    <property type="entry name" value="ZINC FINGER FYVE DOMAIN-CONTAINING PROTEIN"/>
    <property type="match status" value="1"/>
</dbReference>
<evidence type="ECO:0000259" key="6">
    <source>
        <dbReference type="PROSITE" id="PS50178"/>
    </source>
</evidence>
<feature type="compositionally biased region" description="Polar residues" evidence="5">
    <location>
        <begin position="461"/>
        <end position="475"/>
    </location>
</feature>
<feature type="region of interest" description="Disordered" evidence="5">
    <location>
        <begin position="843"/>
        <end position="866"/>
    </location>
</feature>
<feature type="region of interest" description="Disordered" evidence="5">
    <location>
        <begin position="498"/>
        <end position="658"/>
    </location>
</feature>
<dbReference type="PROSITE" id="PS50178">
    <property type="entry name" value="ZF_FYVE"/>
    <property type="match status" value="1"/>
</dbReference>
<feature type="region of interest" description="Disordered" evidence="5">
    <location>
        <begin position="23"/>
        <end position="51"/>
    </location>
</feature>
<evidence type="ECO:0000313" key="7">
    <source>
        <dbReference type="EMBL" id="KAK8770751.1"/>
    </source>
</evidence>
<feature type="compositionally biased region" description="Low complexity" evidence="5">
    <location>
        <begin position="605"/>
        <end position="646"/>
    </location>
</feature>
<feature type="compositionally biased region" description="Pro residues" evidence="5">
    <location>
        <begin position="593"/>
        <end position="604"/>
    </location>
</feature>
<dbReference type="FunFam" id="3.30.40.10:FF:000084">
    <property type="entry name" value="Zinc finger, FYVE domain-containing 9b"/>
    <property type="match status" value="1"/>
</dbReference>
<feature type="compositionally biased region" description="Polar residues" evidence="5">
    <location>
        <begin position="525"/>
        <end position="537"/>
    </location>
</feature>
<evidence type="ECO:0000256" key="4">
    <source>
        <dbReference type="PROSITE-ProRule" id="PRU00091"/>
    </source>
</evidence>
<evidence type="ECO:0000313" key="8">
    <source>
        <dbReference type="Proteomes" id="UP001321473"/>
    </source>
</evidence>
<dbReference type="Gene3D" id="3.30.40.10">
    <property type="entry name" value="Zinc/RING finger domain, C3HC4 (zinc finger)"/>
    <property type="match status" value="1"/>
</dbReference>
<feature type="region of interest" description="Disordered" evidence="5">
    <location>
        <begin position="415"/>
        <end position="485"/>
    </location>
</feature>
<dbReference type="Proteomes" id="UP001321473">
    <property type="component" value="Unassembled WGS sequence"/>
</dbReference>
<feature type="compositionally biased region" description="Low complexity" evidence="5">
    <location>
        <begin position="576"/>
        <end position="592"/>
    </location>
</feature>
<dbReference type="InterPro" id="IPR024608">
    <property type="entry name" value="SARA-like_SBD"/>
</dbReference>
<comment type="caution">
    <text evidence="7">The sequence shown here is derived from an EMBL/GenBank/DDBJ whole genome shotgun (WGS) entry which is preliminary data.</text>
</comment>
<dbReference type="SMART" id="SM01421">
    <property type="entry name" value="DUF3480"/>
    <property type="match status" value="1"/>
</dbReference>
<dbReference type="InterPro" id="IPR011011">
    <property type="entry name" value="Znf_FYVE_PHD"/>
</dbReference>
<keyword evidence="1" id="KW-0479">Metal-binding</keyword>
<keyword evidence="8" id="KW-1185">Reference proteome</keyword>
<dbReference type="CDD" id="cd15729">
    <property type="entry name" value="FYVE_endofin"/>
    <property type="match status" value="1"/>
</dbReference>
<dbReference type="GO" id="GO:0031901">
    <property type="term" value="C:early endosome membrane"/>
    <property type="evidence" value="ECO:0007669"/>
    <property type="project" value="TreeGrafter"/>
</dbReference>
<dbReference type="PANTHER" id="PTHR46319">
    <property type="entry name" value="ZINC FINGER FYVE DOMAIN-CONTAINING PROTEIN"/>
    <property type="match status" value="1"/>
</dbReference>
<dbReference type="Pfam" id="PF01363">
    <property type="entry name" value="FYVE"/>
    <property type="match status" value="1"/>
</dbReference>
<dbReference type="SMART" id="SM01422">
    <property type="entry name" value="SARA"/>
    <property type="match status" value="1"/>
</dbReference>
<feature type="domain" description="FYVE-type" evidence="6">
    <location>
        <begin position="738"/>
        <end position="797"/>
    </location>
</feature>
<sequence length="1436" mass="152000">MDKFAVDLDKVLDELEQSEGLLSERLPEAQFPGLEASGTTTQPNSKWRPASRIAAPTVVDETTGGFARVIRKHKVLDELEQSEGLLSERLPEAQFPALEASGTTTQPNSKCRGDVPHQNGDHSIAPPSSVIASTTTRLLTDPKRASSDGVTSGEAYLWDDAPSATPLHSERNAKNGMTHIPTSAAETSTAQLQDRVDFPGAPTTTHVIGHDKPTVPVSDPNQSSCLRDFAERPGYSSRQLSSAVPPDDNALAETCGVSTLPAADSHESGGGANLYCRQKDQHDDGAQPWTTCGVPEQSVPCAESRTLPAASEPILEGVCSGGASNAVLPKSSVLDESFQGPDLLSLSPVEYSNASDCPGAPKSLIILSPDSAEMQNVSSPEQLVSRNLVQDGRTIHDSSLLDSVSYLPQVEAAMPSSGVAKGTSVSDSSELPDDRSLQTVAPHLPEALKPISVSDDRSSKQENSNDVTSNAQQASKLPAVPCFERTEDQSLPADLSACSKCEQNSQGAHQSCPDALTRPTAGDGAQSSGTAHVSSCGPSVLLSDHSSGPTDSTDLQEQLVATQPVAQDCTREMDASSTSPSEGSSALPATPSVSPPPRVSPPDPALLSYSPPRSSSAPPGALPASPVRAPSTLSSASSSASAGPPSTDGLDDSVHLEGGASDHVFTDEATVITEARCLDDGERVVGFDTAAPDVTDEELNQLLREEEGGDDEGERNFLPPLSEEEQMLGKVKPFWIPDEEAPACMLCFGRFTVLKRRHHCRACGKVLCSSCCNQKAPLPCLENREGRVCLPCLTVLQRVAAVERLGGPSPANPAAYCSRGPPPLQGAPQSPPLTVLVPVLRRGPRPDGEAPKQVMFSDGIRPGGDLSDEVVPSTMPGPPRELGCRDGPAESLLQERRVVLSDIEGPLPPVALSASQRDLKLENEADLMIVLQDPNVEPVAFALTRNLHVLVKIVTVECGGARQCWNFCSRGLATLGVDEVVLLLEREPGESRIPRDALRLYATLQGIGATGAHRGVVPGGALVGGGGTATSTASVGAFQPLPFPEGVLGSSDHGGFLLLPHMGQCLDGLVLPRPPWLCAVLLQRLEMPWARLLPLRLLLRLGAEFEVYPYPMVSVRGRRSVYLEVGHTIMTVLLDFRNFQYQLASLSGLLVHLEGRQTTVRVPRNRYDALVRVLDGNEHVLALAGNLSPEADAHLVCVQAPDAGTYHSQALQALPGSAVEITGASFVVFSGALKGPGEAKHSVVEDGVLVQLSPASMGSLRTALRAMRDWHVPVVPSAPGEESGHIAVVWTEDDRPKNTGVRSPIDGRSLEGVTGVRLRAFSDFCARGLCLRWTEFFLLSCDGPTWGGCEDPQRAAEGLARAFCEALLPHLVLLQPLSPLGLRAQLGPDQVGYEAGAQGQPLPVVCQEPLDCALVPLLSGPQEPMQLEMLFHVVYQ</sequence>
<name>A0AAQ4E7Q3_AMBAM</name>
<dbReference type="InterPro" id="IPR037145">
    <property type="entry name" value="SARA_Smad-bd_sf"/>
</dbReference>
<feature type="region of interest" description="Disordered" evidence="5">
    <location>
        <begin position="87"/>
        <end position="175"/>
    </location>
</feature>
<protein>
    <recommendedName>
        <fullName evidence="6">FYVE-type domain-containing protein</fullName>
    </recommendedName>
</protein>
<dbReference type="InterPro" id="IPR022557">
    <property type="entry name" value="SARA-like_C"/>
</dbReference>